<proteinExistence type="inferred from homology"/>
<accession>A0A1X2HUN7</accession>
<dbReference type="Gene3D" id="3.40.50.10540">
    <property type="entry name" value="Crotonobetainyl-coa:carnitine coa-transferase, domain 1"/>
    <property type="match status" value="1"/>
</dbReference>
<dbReference type="SUPFAM" id="SSF89796">
    <property type="entry name" value="CoA-transferase family III (CaiB/BaiF)"/>
    <property type="match status" value="2"/>
</dbReference>
<dbReference type="OrthoDB" id="2308815at2759"/>
<evidence type="ECO:0000313" key="2">
    <source>
        <dbReference type="EMBL" id="ORZ03312.1"/>
    </source>
</evidence>
<dbReference type="Pfam" id="PF02515">
    <property type="entry name" value="CoA_transf_3"/>
    <property type="match status" value="1"/>
</dbReference>
<reference evidence="2 3" key="1">
    <citation type="submission" date="2016-07" db="EMBL/GenBank/DDBJ databases">
        <title>Pervasive Adenine N6-methylation of Active Genes in Fungi.</title>
        <authorList>
            <consortium name="DOE Joint Genome Institute"/>
            <person name="Mondo S.J."/>
            <person name="Dannebaum R.O."/>
            <person name="Kuo R.C."/>
            <person name="Labutti K."/>
            <person name="Haridas S."/>
            <person name="Kuo A."/>
            <person name="Salamov A."/>
            <person name="Ahrendt S.R."/>
            <person name="Lipzen A."/>
            <person name="Sullivan W."/>
            <person name="Andreopoulos W.B."/>
            <person name="Clum A."/>
            <person name="Lindquist E."/>
            <person name="Daum C."/>
            <person name="Ramamoorthy G.K."/>
            <person name="Gryganskyi A."/>
            <person name="Culley D."/>
            <person name="Magnuson J.K."/>
            <person name="James T.Y."/>
            <person name="O'Malley M.A."/>
            <person name="Stajich J.E."/>
            <person name="Spatafora J.W."/>
            <person name="Visel A."/>
            <person name="Grigoriev I.V."/>
        </authorList>
    </citation>
    <scope>NUCLEOTIDE SEQUENCE [LARGE SCALE GENOMIC DNA]</scope>
    <source>
        <strain evidence="2 3">NRRL 2496</strain>
    </source>
</reference>
<dbReference type="InterPro" id="IPR003673">
    <property type="entry name" value="CoA-Trfase_fam_III"/>
</dbReference>
<comment type="caution">
    <text evidence="2">The sequence shown here is derived from an EMBL/GenBank/DDBJ whole genome shotgun (WGS) entry which is preliminary data.</text>
</comment>
<comment type="similarity">
    <text evidence="1">Belongs to the CoA-transferase III family.</text>
</comment>
<sequence>MTVVPVPEEASRILELLIQKNPALNISPEYVQNNIHFEGGDLPVQPGGLKSGACASAAFAALGAVADQIAQIRYGGEPSKVKINTDHAGYFLAVVSCFEAEGKVGRANIPHAPDWEDAKVRHQPLYKAATALYKTKDDRWFQLHGDLDASFLLKDIGLGDISPQQDPKKATDILADFCKQHTANELEAMMIRTRHSGSKCYEPKEWLATEMGQALAKRPLLDISQLVAGKPKAFPSGANKRILEGVKVVEMVRIIAAPTIGRTLAEFGAQVIRVNAPQLRDLTILQYTLTTGSHTIKIDARQPDQKAQLESLIAEADVFIQGYRPGSIARLGFSKERVLELVHAARGKDAGIIYVDENTYGNYGPYAGRTGWQQIADAASGASVVHSRSVGHTHIVTLPPLPISDLVTGILGAASILCGLRERALKGGSYHVIASLTAYDMFCLSDDVGIYPQEVVDATQAKYRWKQATTDQNIWEVMDDIMDCWKQVNPDHMDMQKSPFFVETSGGPFGQVYQLAPVTRIDQYPSKWDHPPRPYCYDKPTFDY</sequence>
<gene>
    <name evidence="2" type="ORF">BCR43DRAFT_483119</name>
</gene>
<dbReference type="GO" id="GO:0016740">
    <property type="term" value="F:transferase activity"/>
    <property type="evidence" value="ECO:0007669"/>
    <property type="project" value="UniProtKB-KW"/>
</dbReference>
<dbReference type="InterPro" id="IPR023606">
    <property type="entry name" value="CoA-Trfase_III_dom_1_sf"/>
</dbReference>
<dbReference type="AlphaFoldDB" id="A0A1X2HUN7"/>
<evidence type="ECO:0000313" key="3">
    <source>
        <dbReference type="Proteomes" id="UP000242180"/>
    </source>
</evidence>
<dbReference type="InterPro" id="IPR052985">
    <property type="entry name" value="CoA-trans_III_biosynth/detox"/>
</dbReference>
<evidence type="ECO:0000256" key="1">
    <source>
        <dbReference type="ARBA" id="ARBA00008383"/>
    </source>
</evidence>
<dbReference type="STRING" id="13706.A0A1X2HUN7"/>
<dbReference type="PANTHER" id="PTHR48229">
    <property type="entry name" value="CAIB/BAIF FAMILY ENZYME (AFU_ORTHOLOGUE AFUA_1G05360)-RELATED"/>
    <property type="match status" value="1"/>
</dbReference>
<dbReference type="InParanoid" id="A0A1X2HUN7"/>
<protein>
    <submittedName>
        <fullName evidence="2">CoA-transferase family III domain-containing protein</fullName>
    </submittedName>
</protein>
<dbReference type="PANTHER" id="PTHR48229:SF1">
    <property type="entry name" value="ALPHA METHYLACYL-COA RACEMASE-RELATED"/>
    <property type="match status" value="1"/>
</dbReference>
<organism evidence="2 3">
    <name type="scientific">Syncephalastrum racemosum</name>
    <name type="common">Filamentous fungus</name>
    <dbReference type="NCBI Taxonomy" id="13706"/>
    <lineage>
        <taxon>Eukaryota</taxon>
        <taxon>Fungi</taxon>
        <taxon>Fungi incertae sedis</taxon>
        <taxon>Mucoromycota</taxon>
        <taxon>Mucoromycotina</taxon>
        <taxon>Mucoromycetes</taxon>
        <taxon>Mucorales</taxon>
        <taxon>Syncephalastraceae</taxon>
        <taxon>Syncephalastrum</taxon>
    </lineage>
</organism>
<dbReference type="OMA" id="SENCYGP"/>
<dbReference type="Proteomes" id="UP000242180">
    <property type="component" value="Unassembled WGS sequence"/>
</dbReference>
<name>A0A1X2HUN7_SYNRA</name>
<keyword evidence="3" id="KW-1185">Reference proteome</keyword>
<keyword evidence="2" id="KW-0808">Transferase</keyword>
<dbReference type="EMBL" id="MCGN01000001">
    <property type="protein sequence ID" value="ORZ03312.1"/>
    <property type="molecule type" value="Genomic_DNA"/>
</dbReference>